<dbReference type="PANTHER" id="PTHR30570">
    <property type="entry name" value="PERIPLASMIC PHOSPHATE BINDING COMPONENT OF PHOSPHATE ABC TRANSPORTER"/>
    <property type="match status" value="1"/>
</dbReference>
<keyword evidence="1" id="KW-0732">Signal</keyword>
<dbReference type="FunCoup" id="K9THN6">
    <property type="interactions" value="307"/>
</dbReference>
<dbReference type="EMBL" id="CP003607">
    <property type="protein sequence ID" value="AFY81539.1"/>
    <property type="molecule type" value="Genomic_DNA"/>
</dbReference>
<sequence>MLTPYFLLMPIRPIVLILTSAIALMGVSSCALKPNSVAPNSLEVPENITNIPTLRVSGGSSTIGTVKILMEAYNKSGNRFQLNFLPASQSASIIAAIKEGLLDVGSSSHTLSPTELTAGLGQVVIAQDGLVVATNRSVEGVTNLTTENLKAIYSGKVTNWQELGGPDAQIVLLDRPEDESAKRLLRKHYLGPDLVNSPEAIFLRQQNELILALQSTPYSIGSFSLGNAIYEKVPVNLLSLNGVEPTLENIENGQYKMVRPIVLFYKQPTSEAIQGFLDFLSTPKTTALLRELGYSPSQRTP</sequence>
<proteinExistence type="predicted"/>
<evidence type="ECO:0000313" key="4">
    <source>
        <dbReference type="Proteomes" id="UP000010367"/>
    </source>
</evidence>
<accession>K9THN6</accession>
<dbReference type="STRING" id="56110.Oscil6304_1866"/>
<evidence type="ECO:0000259" key="2">
    <source>
        <dbReference type="Pfam" id="PF12849"/>
    </source>
</evidence>
<reference evidence="3 4" key="1">
    <citation type="submission" date="2012-06" db="EMBL/GenBank/DDBJ databases">
        <title>Finished chromosome of genome of Oscillatoria acuminata PCC 6304.</title>
        <authorList>
            <consortium name="US DOE Joint Genome Institute"/>
            <person name="Gugger M."/>
            <person name="Coursin T."/>
            <person name="Rippka R."/>
            <person name="Tandeau De Marsac N."/>
            <person name="Huntemann M."/>
            <person name="Wei C.-L."/>
            <person name="Han J."/>
            <person name="Detter J.C."/>
            <person name="Han C."/>
            <person name="Tapia R."/>
            <person name="Davenport K."/>
            <person name="Daligault H."/>
            <person name="Erkkila T."/>
            <person name="Gu W."/>
            <person name="Munk A.C.C."/>
            <person name="Teshima H."/>
            <person name="Xu Y."/>
            <person name="Chain P."/>
            <person name="Chen A."/>
            <person name="Krypides N."/>
            <person name="Mavromatis K."/>
            <person name="Markowitz V."/>
            <person name="Szeto E."/>
            <person name="Ivanova N."/>
            <person name="Mikhailova N."/>
            <person name="Ovchinnikova G."/>
            <person name="Pagani I."/>
            <person name="Pati A."/>
            <person name="Goodwin L."/>
            <person name="Peters L."/>
            <person name="Pitluck S."/>
            <person name="Woyke T."/>
            <person name="Kerfeld C."/>
        </authorList>
    </citation>
    <scope>NUCLEOTIDE SEQUENCE [LARGE SCALE GENOMIC DNA]</scope>
    <source>
        <strain evidence="3 4">PCC 6304</strain>
    </source>
</reference>
<organism evidence="3 4">
    <name type="scientific">Oscillatoria acuminata PCC 6304</name>
    <dbReference type="NCBI Taxonomy" id="56110"/>
    <lineage>
        <taxon>Bacteria</taxon>
        <taxon>Bacillati</taxon>
        <taxon>Cyanobacteriota</taxon>
        <taxon>Cyanophyceae</taxon>
        <taxon>Oscillatoriophycideae</taxon>
        <taxon>Oscillatoriales</taxon>
        <taxon>Oscillatoriaceae</taxon>
        <taxon>Oscillatoria</taxon>
    </lineage>
</organism>
<keyword evidence="4" id="KW-1185">Reference proteome</keyword>
<dbReference type="InParanoid" id="K9THN6"/>
<dbReference type="PATRIC" id="fig|56110.3.peg.2232"/>
<name>K9THN6_9CYAN</name>
<evidence type="ECO:0000256" key="1">
    <source>
        <dbReference type="ARBA" id="ARBA00022729"/>
    </source>
</evidence>
<dbReference type="InterPro" id="IPR024370">
    <property type="entry name" value="PBP_domain"/>
</dbReference>
<dbReference type="Gene3D" id="3.40.190.10">
    <property type="entry name" value="Periplasmic binding protein-like II"/>
    <property type="match status" value="2"/>
</dbReference>
<dbReference type="KEGG" id="oac:Oscil6304_1866"/>
<gene>
    <name evidence="3" type="ORF">Oscil6304_1866</name>
</gene>
<dbReference type="Proteomes" id="UP000010367">
    <property type="component" value="Chromosome"/>
</dbReference>
<dbReference type="SUPFAM" id="SSF53850">
    <property type="entry name" value="Periplasmic binding protein-like II"/>
    <property type="match status" value="1"/>
</dbReference>
<dbReference type="AlphaFoldDB" id="K9THN6"/>
<dbReference type="PANTHER" id="PTHR30570:SF1">
    <property type="entry name" value="PHOSPHATE-BINDING PROTEIN PSTS"/>
    <property type="match status" value="1"/>
</dbReference>
<evidence type="ECO:0000313" key="3">
    <source>
        <dbReference type="EMBL" id="AFY81539.1"/>
    </source>
</evidence>
<dbReference type="HOGENOM" id="CLU_026228_5_1_3"/>
<dbReference type="eggNOG" id="COG0226">
    <property type="taxonomic scope" value="Bacteria"/>
</dbReference>
<dbReference type="Pfam" id="PF12849">
    <property type="entry name" value="PBP_like_2"/>
    <property type="match status" value="1"/>
</dbReference>
<feature type="domain" description="PBP" evidence="2">
    <location>
        <begin position="49"/>
        <end position="280"/>
    </location>
</feature>
<dbReference type="InterPro" id="IPR050811">
    <property type="entry name" value="Phosphate_ABC_transporter"/>
</dbReference>
<protein>
    <submittedName>
        <fullName evidence="3">Phosphate ABC transporter substrate-binding protein, PhoT family</fullName>
    </submittedName>
</protein>